<sequence>GRFDHHDTTRPLFLAPGIRRQDRGRGPSPSARRVGQRPTGLRPVVGGRRTPGERGPRPRGRAGKALGHLRHGLGRDRPGRTRRPHRRLRAGARGPPRPLPLQRLPGRARPTARAGRRPAVVAEAVGRL</sequence>
<accession>A0A6J4TJ94</accession>
<organism evidence="2">
    <name type="scientific">uncultured Thermomicrobiales bacterium</name>
    <dbReference type="NCBI Taxonomy" id="1645740"/>
    <lineage>
        <taxon>Bacteria</taxon>
        <taxon>Pseudomonadati</taxon>
        <taxon>Thermomicrobiota</taxon>
        <taxon>Thermomicrobia</taxon>
        <taxon>Thermomicrobiales</taxon>
        <taxon>environmental samples</taxon>
    </lineage>
</organism>
<evidence type="ECO:0000256" key="1">
    <source>
        <dbReference type="SAM" id="MobiDB-lite"/>
    </source>
</evidence>
<feature type="compositionally biased region" description="Low complexity" evidence="1">
    <location>
        <begin position="37"/>
        <end position="48"/>
    </location>
</feature>
<feature type="non-terminal residue" evidence="2">
    <location>
        <position position="128"/>
    </location>
</feature>
<proteinExistence type="predicted"/>
<feature type="region of interest" description="Disordered" evidence="1">
    <location>
        <begin position="1"/>
        <end position="128"/>
    </location>
</feature>
<evidence type="ECO:0000313" key="2">
    <source>
        <dbReference type="EMBL" id="CAA9524965.1"/>
    </source>
</evidence>
<gene>
    <name evidence="2" type="ORF">AVDCRST_MAG73-424</name>
</gene>
<feature type="non-terminal residue" evidence="2">
    <location>
        <position position="1"/>
    </location>
</feature>
<reference evidence="2" key="1">
    <citation type="submission" date="2020-02" db="EMBL/GenBank/DDBJ databases">
        <authorList>
            <person name="Meier V. D."/>
        </authorList>
    </citation>
    <scope>NUCLEOTIDE SEQUENCE</scope>
    <source>
        <strain evidence="2">AVDCRST_MAG73</strain>
    </source>
</reference>
<feature type="compositionally biased region" description="Low complexity" evidence="1">
    <location>
        <begin position="100"/>
        <end position="128"/>
    </location>
</feature>
<feature type="compositionally biased region" description="Basic residues" evidence="1">
    <location>
        <begin position="57"/>
        <end position="72"/>
    </location>
</feature>
<dbReference type="EMBL" id="CADCWE010000026">
    <property type="protein sequence ID" value="CAA9524965.1"/>
    <property type="molecule type" value="Genomic_DNA"/>
</dbReference>
<name>A0A6J4TJ94_9BACT</name>
<feature type="compositionally biased region" description="Basic residues" evidence="1">
    <location>
        <begin position="80"/>
        <end position="90"/>
    </location>
</feature>
<dbReference type="AlphaFoldDB" id="A0A6J4TJ94"/>
<protein>
    <submittedName>
        <fullName evidence="2">Uncharacterized protein</fullName>
    </submittedName>
</protein>